<feature type="domain" description="Multidrug resistance protein MdtA-like barrel-sandwich hybrid" evidence="2">
    <location>
        <begin position="83"/>
        <end position="214"/>
    </location>
</feature>
<dbReference type="AlphaFoldDB" id="A0A0B7IVW7"/>
<name>A0A0B7IVW7_9PROT</name>
<organism evidence="3 4">
    <name type="scientific">Candidatus Methylopumilus turicensis</name>
    <dbReference type="NCBI Taxonomy" id="1581680"/>
    <lineage>
        <taxon>Bacteria</taxon>
        <taxon>Pseudomonadati</taxon>
        <taxon>Pseudomonadota</taxon>
        <taxon>Betaproteobacteria</taxon>
        <taxon>Nitrosomonadales</taxon>
        <taxon>Methylophilaceae</taxon>
        <taxon>Candidatus Methylopumilus</taxon>
    </lineage>
</organism>
<dbReference type="Gene3D" id="2.40.30.170">
    <property type="match status" value="1"/>
</dbReference>
<dbReference type="NCBIfam" id="TIGR01730">
    <property type="entry name" value="RND_mfp"/>
    <property type="match status" value="1"/>
</dbReference>
<dbReference type="STRING" id="1581680.BN1209_0163"/>
<dbReference type="PROSITE" id="PS51257">
    <property type="entry name" value="PROKAR_LIPOPROTEIN"/>
    <property type="match status" value="1"/>
</dbReference>
<evidence type="ECO:0000313" key="4">
    <source>
        <dbReference type="Proteomes" id="UP000056322"/>
    </source>
</evidence>
<dbReference type="EMBL" id="LN794158">
    <property type="protein sequence ID" value="CEN55217.1"/>
    <property type="molecule type" value="Genomic_DNA"/>
</dbReference>
<reference evidence="4" key="1">
    <citation type="submission" date="2014-12" db="EMBL/GenBank/DDBJ databases">
        <authorList>
            <person name="Salcher M.M."/>
        </authorList>
    </citation>
    <scope>NUCLEOTIDE SEQUENCE [LARGE SCALE GENOMIC DNA]</scope>
    <source>
        <strain evidence="4">MMS-10A-171</strain>
    </source>
</reference>
<evidence type="ECO:0000256" key="1">
    <source>
        <dbReference type="ARBA" id="ARBA00009477"/>
    </source>
</evidence>
<evidence type="ECO:0000313" key="3">
    <source>
        <dbReference type="EMBL" id="CEN55217.1"/>
    </source>
</evidence>
<dbReference type="Proteomes" id="UP000056322">
    <property type="component" value="Chromosome 1"/>
</dbReference>
<evidence type="ECO:0000259" key="2">
    <source>
        <dbReference type="Pfam" id="PF25917"/>
    </source>
</evidence>
<dbReference type="GO" id="GO:0015562">
    <property type="term" value="F:efflux transmembrane transporter activity"/>
    <property type="evidence" value="ECO:0007669"/>
    <property type="project" value="TreeGrafter"/>
</dbReference>
<proteinExistence type="inferred from homology"/>
<dbReference type="SUPFAM" id="SSF111369">
    <property type="entry name" value="HlyD-like secretion proteins"/>
    <property type="match status" value="1"/>
</dbReference>
<dbReference type="Gene3D" id="2.40.50.100">
    <property type="match status" value="1"/>
</dbReference>
<dbReference type="PANTHER" id="PTHR30469">
    <property type="entry name" value="MULTIDRUG RESISTANCE PROTEIN MDTA"/>
    <property type="match status" value="1"/>
</dbReference>
<dbReference type="InterPro" id="IPR006143">
    <property type="entry name" value="RND_pump_MFP"/>
</dbReference>
<dbReference type="Gene3D" id="1.10.287.470">
    <property type="entry name" value="Helix hairpin bin"/>
    <property type="match status" value="1"/>
</dbReference>
<dbReference type="KEGG" id="mbac:BN1209_0163"/>
<dbReference type="GO" id="GO:1990281">
    <property type="term" value="C:efflux pump complex"/>
    <property type="evidence" value="ECO:0007669"/>
    <property type="project" value="TreeGrafter"/>
</dbReference>
<accession>A0A0B7IVW7</accession>
<dbReference type="Pfam" id="PF25917">
    <property type="entry name" value="BSH_RND"/>
    <property type="match status" value="1"/>
</dbReference>
<keyword evidence="4" id="KW-1185">Reference proteome</keyword>
<gene>
    <name evidence="3" type="ORF">BN1209_0163</name>
</gene>
<protein>
    <submittedName>
        <fullName evidence="3">Secretion protein HlyD</fullName>
    </submittedName>
</protein>
<dbReference type="PANTHER" id="PTHR30469:SF15">
    <property type="entry name" value="HLYD FAMILY OF SECRETION PROTEINS"/>
    <property type="match status" value="1"/>
</dbReference>
<dbReference type="InterPro" id="IPR058625">
    <property type="entry name" value="MdtA-like_BSH"/>
</dbReference>
<dbReference type="Gene3D" id="2.40.420.20">
    <property type="match status" value="1"/>
</dbReference>
<sequence length="378" mass="40860">MKAFRMQHKQYYSSRIITTILISTTLIISLALTACGKKESEADAKKKPQAALISTTVAESSVLEIREVSVGTLEGLMDPTLVAEASGRVIKMLAHPGQTVKKGAILALLDPTDYNLERSHAQAEVARLEALTINQGRIVERNQTLVQKKFISQNALDDVTTQHLALQNQLNGAKAQIAIIEHTRAKTTIVAPIDGVVQKQIVSTGEYVKIGDPILQIISKQKLRAHLPLPENMAAKIHAGIKVRLTTPTSSNILVSTIKELKPLISETNRAVDVIADVTDQAGWQPGASVTGEIILGEHSDAVLVHEQCVVLRPAGEVVYVIHQGQALQRIVKTGIRQDGKIEIIEGLVAGEVIAKDGAAFLTDQAKVKIEAKKPSKQ</sequence>
<comment type="similarity">
    <text evidence="1">Belongs to the membrane fusion protein (MFP) (TC 8.A.1) family.</text>
</comment>
<dbReference type="HOGENOM" id="CLU_018816_1_4_4"/>